<protein>
    <submittedName>
        <fullName evidence="1">Uncharacterized protein</fullName>
    </submittedName>
</protein>
<evidence type="ECO:0000313" key="2">
    <source>
        <dbReference type="Proteomes" id="UP000275267"/>
    </source>
</evidence>
<dbReference type="Proteomes" id="UP000275267">
    <property type="component" value="Unassembled WGS sequence"/>
</dbReference>
<reference evidence="2" key="1">
    <citation type="journal article" date="2019" name="Nat. Commun.">
        <title>The genome of broomcorn millet.</title>
        <authorList>
            <person name="Zou C."/>
            <person name="Miki D."/>
            <person name="Li D."/>
            <person name="Tang Q."/>
            <person name="Xiao L."/>
            <person name="Rajput S."/>
            <person name="Deng P."/>
            <person name="Jia W."/>
            <person name="Huang R."/>
            <person name="Zhang M."/>
            <person name="Sun Y."/>
            <person name="Hu J."/>
            <person name="Fu X."/>
            <person name="Schnable P.S."/>
            <person name="Li F."/>
            <person name="Zhang H."/>
            <person name="Feng B."/>
            <person name="Zhu X."/>
            <person name="Liu R."/>
            <person name="Schnable J.C."/>
            <person name="Zhu J.-K."/>
            <person name="Zhang H."/>
        </authorList>
    </citation>
    <scope>NUCLEOTIDE SEQUENCE [LARGE SCALE GENOMIC DNA]</scope>
</reference>
<dbReference type="OrthoDB" id="1641132at2759"/>
<dbReference type="AlphaFoldDB" id="A0A3L6T1G7"/>
<proteinExistence type="predicted"/>
<evidence type="ECO:0000313" key="1">
    <source>
        <dbReference type="EMBL" id="RLN30503.1"/>
    </source>
</evidence>
<keyword evidence="2" id="KW-1185">Reference proteome</keyword>
<comment type="caution">
    <text evidence="1">The sequence shown here is derived from an EMBL/GenBank/DDBJ whole genome shotgun (WGS) entry which is preliminary data.</text>
</comment>
<dbReference type="EMBL" id="PQIB02000003">
    <property type="protein sequence ID" value="RLN30503.1"/>
    <property type="molecule type" value="Genomic_DNA"/>
</dbReference>
<gene>
    <name evidence="1" type="ORF">C2845_PM05G07710</name>
</gene>
<accession>A0A3L6T1G7</accession>
<name>A0A3L6T1G7_PANMI</name>
<sequence>MGSVFQQRRMQDSRYQRRWFQTGKGWVPSSLRIHPDLNVFDGSEGRKNLVRCCFCNLEENSGKNLEESWQMMMKRDKMEKDLVIGTEVGYSKNAETAREDDPRAVVVGQPDVLCSLGMHSWYLVRLILKFVCRKPLCFDRLRP</sequence>
<organism evidence="1 2">
    <name type="scientific">Panicum miliaceum</name>
    <name type="common">Proso millet</name>
    <name type="synonym">Broomcorn millet</name>
    <dbReference type="NCBI Taxonomy" id="4540"/>
    <lineage>
        <taxon>Eukaryota</taxon>
        <taxon>Viridiplantae</taxon>
        <taxon>Streptophyta</taxon>
        <taxon>Embryophyta</taxon>
        <taxon>Tracheophyta</taxon>
        <taxon>Spermatophyta</taxon>
        <taxon>Magnoliopsida</taxon>
        <taxon>Liliopsida</taxon>
        <taxon>Poales</taxon>
        <taxon>Poaceae</taxon>
        <taxon>PACMAD clade</taxon>
        <taxon>Panicoideae</taxon>
        <taxon>Panicodae</taxon>
        <taxon>Paniceae</taxon>
        <taxon>Panicinae</taxon>
        <taxon>Panicum</taxon>
        <taxon>Panicum sect. Panicum</taxon>
    </lineage>
</organism>